<name>A0A222VPF5_9PSEU</name>
<keyword evidence="2" id="KW-1185">Reference proteome</keyword>
<gene>
    <name evidence="1" type="ORF">SAMN05421630_101938</name>
</gene>
<dbReference type="STRING" id="530584.SAMN05421630_101938"/>
<dbReference type="InterPro" id="IPR037401">
    <property type="entry name" value="SnoaL-like"/>
</dbReference>
<dbReference type="RefSeq" id="WP_091797449.1">
    <property type="nucleotide sequence ID" value="NZ_CP016353.1"/>
</dbReference>
<proteinExistence type="predicted"/>
<evidence type="ECO:0000313" key="2">
    <source>
        <dbReference type="Proteomes" id="UP000199494"/>
    </source>
</evidence>
<dbReference type="SUPFAM" id="SSF54427">
    <property type="entry name" value="NTF2-like"/>
    <property type="match status" value="1"/>
</dbReference>
<dbReference type="InterPro" id="IPR032710">
    <property type="entry name" value="NTF2-like_dom_sf"/>
</dbReference>
<protein>
    <submittedName>
        <fullName evidence="1">Predicted SnoaL-like aldol condensation-catalyzing enzyme</fullName>
    </submittedName>
</protein>
<dbReference type="Pfam" id="PF12680">
    <property type="entry name" value="SnoaL_2"/>
    <property type="match status" value="1"/>
</dbReference>
<accession>A0A222VPF5</accession>
<organism evidence="1 2">
    <name type="scientific">Prauserella marina</name>
    <dbReference type="NCBI Taxonomy" id="530584"/>
    <lineage>
        <taxon>Bacteria</taxon>
        <taxon>Bacillati</taxon>
        <taxon>Actinomycetota</taxon>
        <taxon>Actinomycetes</taxon>
        <taxon>Pseudonocardiales</taxon>
        <taxon>Pseudonocardiaceae</taxon>
        <taxon>Prauserella</taxon>
    </lineage>
</organism>
<dbReference type="OrthoDB" id="129343at2"/>
<dbReference type="Proteomes" id="UP000199494">
    <property type="component" value="Unassembled WGS sequence"/>
</dbReference>
<sequence>MTTDNKTIVVDALSGVVKTGNVDALASALHDDFIHHRPDGTSTTKTEWLAAVTAVPLRDLDVEILHILGESDTVAVYSHRRLGTGGPTIAVVEIWRFERGLITEGWEIIEPVDEAGAHALWWRAAAH</sequence>
<reference evidence="1 2" key="1">
    <citation type="submission" date="2016-10" db="EMBL/GenBank/DDBJ databases">
        <authorList>
            <person name="de Groot N.N."/>
        </authorList>
    </citation>
    <scope>NUCLEOTIDE SEQUENCE [LARGE SCALE GENOMIC DNA]</scope>
    <source>
        <strain evidence="1 2">CGMCC 4.5506</strain>
    </source>
</reference>
<dbReference type="KEGG" id="pmad:BAY61_12785"/>
<dbReference type="EMBL" id="FMZE01000001">
    <property type="protein sequence ID" value="SDC23981.1"/>
    <property type="molecule type" value="Genomic_DNA"/>
</dbReference>
<dbReference type="Gene3D" id="3.10.450.50">
    <property type="match status" value="1"/>
</dbReference>
<dbReference type="AlphaFoldDB" id="A0A222VPF5"/>
<evidence type="ECO:0000313" key="1">
    <source>
        <dbReference type="EMBL" id="SDC23981.1"/>
    </source>
</evidence>